<comment type="caution">
    <text evidence="2">The sequence shown here is derived from an EMBL/GenBank/DDBJ whole genome shotgun (WGS) entry which is preliminary data.</text>
</comment>
<gene>
    <name evidence="2" type="ORF">A2482_02290</name>
</gene>
<reference evidence="2 3" key="1">
    <citation type="journal article" date="2016" name="Nat. Commun.">
        <title>Thousands of microbial genomes shed light on interconnected biogeochemical processes in an aquifer system.</title>
        <authorList>
            <person name="Anantharaman K."/>
            <person name="Brown C.T."/>
            <person name="Hug L.A."/>
            <person name="Sharon I."/>
            <person name="Castelle C.J."/>
            <person name="Probst A.J."/>
            <person name="Thomas B.C."/>
            <person name="Singh A."/>
            <person name="Wilkins M.J."/>
            <person name="Karaoz U."/>
            <person name="Brodie E.L."/>
            <person name="Williams K.H."/>
            <person name="Hubbard S.S."/>
            <person name="Banfield J.F."/>
        </authorList>
    </citation>
    <scope>NUCLEOTIDE SEQUENCE [LARGE SCALE GENOMIC DNA]</scope>
</reference>
<dbReference type="EMBL" id="MFGM01000013">
    <property type="protein sequence ID" value="OGF37874.1"/>
    <property type="molecule type" value="Genomic_DNA"/>
</dbReference>
<accession>A0A1F5TG45</accession>
<evidence type="ECO:0000313" key="3">
    <source>
        <dbReference type="Proteomes" id="UP000178656"/>
    </source>
</evidence>
<organism evidence="2 3">
    <name type="scientific">Candidatus Falkowbacteria bacterium RIFOXYC2_FULL_48_21</name>
    <dbReference type="NCBI Taxonomy" id="1798005"/>
    <lineage>
        <taxon>Bacteria</taxon>
        <taxon>Candidatus Falkowiibacteriota</taxon>
    </lineage>
</organism>
<feature type="transmembrane region" description="Helical" evidence="1">
    <location>
        <begin position="35"/>
        <end position="53"/>
    </location>
</feature>
<keyword evidence="1" id="KW-1133">Transmembrane helix</keyword>
<feature type="transmembrane region" description="Helical" evidence="1">
    <location>
        <begin position="6"/>
        <end position="23"/>
    </location>
</feature>
<name>A0A1F5TG45_9BACT</name>
<keyword evidence="1" id="KW-0472">Membrane</keyword>
<dbReference type="AlphaFoldDB" id="A0A1F5TG45"/>
<evidence type="ECO:0000313" key="2">
    <source>
        <dbReference type="EMBL" id="OGF37874.1"/>
    </source>
</evidence>
<protein>
    <submittedName>
        <fullName evidence="2">Uncharacterized protein</fullName>
    </submittedName>
</protein>
<evidence type="ECO:0000256" key="1">
    <source>
        <dbReference type="SAM" id="Phobius"/>
    </source>
</evidence>
<dbReference type="Proteomes" id="UP000178656">
    <property type="component" value="Unassembled WGS sequence"/>
</dbReference>
<keyword evidence="1" id="KW-0812">Transmembrane</keyword>
<sequence length="66" mass="7571">MMSANSFVVISFSIFFYFNNMIAKIKTSVKKDRDSLINMIMRIIGLVFLLLTYERKTPRRGAGDGC</sequence>
<proteinExistence type="predicted"/>